<sequence>MFSGRQEEKLILCQVIHSLRAYRKVWSNTSPVGVIPWPRSPVGTESGIVWTRPFVPKLIAVVNELQDIKRQDIASSKEAQKRS</sequence>
<dbReference type="AlphaFoldDB" id="A0AAD8JXG5"/>
<organism evidence="1 2">
    <name type="scientific">Tagetes erecta</name>
    <name type="common">African marigold</name>
    <dbReference type="NCBI Taxonomy" id="13708"/>
    <lineage>
        <taxon>Eukaryota</taxon>
        <taxon>Viridiplantae</taxon>
        <taxon>Streptophyta</taxon>
        <taxon>Embryophyta</taxon>
        <taxon>Tracheophyta</taxon>
        <taxon>Spermatophyta</taxon>
        <taxon>Magnoliopsida</taxon>
        <taxon>eudicotyledons</taxon>
        <taxon>Gunneridae</taxon>
        <taxon>Pentapetalae</taxon>
        <taxon>asterids</taxon>
        <taxon>campanulids</taxon>
        <taxon>Asterales</taxon>
        <taxon>Asteraceae</taxon>
        <taxon>Asteroideae</taxon>
        <taxon>Heliantheae alliance</taxon>
        <taxon>Tageteae</taxon>
        <taxon>Tagetes</taxon>
    </lineage>
</organism>
<name>A0AAD8JXG5_TARER</name>
<dbReference type="Proteomes" id="UP001229421">
    <property type="component" value="Unassembled WGS sequence"/>
</dbReference>
<accession>A0AAD8JXG5</accession>
<dbReference type="EMBL" id="JAUHHV010000010">
    <property type="protein sequence ID" value="KAK1411509.1"/>
    <property type="molecule type" value="Genomic_DNA"/>
</dbReference>
<gene>
    <name evidence="1" type="ORF">QVD17_38058</name>
</gene>
<keyword evidence="2" id="KW-1185">Reference proteome</keyword>
<protein>
    <submittedName>
        <fullName evidence="1">Uncharacterized protein</fullName>
    </submittedName>
</protein>
<evidence type="ECO:0000313" key="1">
    <source>
        <dbReference type="EMBL" id="KAK1411509.1"/>
    </source>
</evidence>
<comment type="caution">
    <text evidence="1">The sequence shown here is derived from an EMBL/GenBank/DDBJ whole genome shotgun (WGS) entry which is preliminary data.</text>
</comment>
<evidence type="ECO:0000313" key="2">
    <source>
        <dbReference type="Proteomes" id="UP001229421"/>
    </source>
</evidence>
<reference evidence="1" key="1">
    <citation type="journal article" date="2023" name="bioRxiv">
        <title>Improved chromosome-level genome assembly for marigold (Tagetes erecta).</title>
        <authorList>
            <person name="Jiang F."/>
            <person name="Yuan L."/>
            <person name="Wang S."/>
            <person name="Wang H."/>
            <person name="Xu D."/>
            <person name="Wang A."/>
            <person name="Fan W."/>
        </authorList>
    </citation>
    <scope>NUCLEOTIDE SEQUENCE</scope>
    <source>
        <strain evidence="1">WSJ</strain>
        <tissue evidence="1">Leaf</tissue>
    </source>
</reference>
<proteinExistence type="predicted"/>